<dbReference type="SUPFAM" id="SSF51230">
    <property type="entry name" value="Single hybrid motif"/>
    <property type="match status" value="1"/>
</dbReference>
<dbReference type="InterPro" id="IPR011053">
    <property type="entry name" value="Single_hybrid_motif"/>
</dbReference>
<keyword evidence="4" id="KW-1185">Reference proteome</keyword>
<evidence type="ECO:0000313" key="4">
    <source>
        <dbReference type="Proteomes" id="UP000321058"/>
    </source>
</evidence>
<keyword evidence="1" id="KW-0092">Biotin</keyword>
<dbReference type="CDD" id="cd06850">
    <property type="entry name" value="biotinyl_domain"/>
    <property type="match status" value="1"/>
</dbReference>
<dbReference type="PANTHER" id="PTHR45266">
    <property type="entry name" value="OXALOACETATE DECARBOXYLASE ALPHA CHAIN"/>
    <property type="match status" value="1"/>
</dbReference>
<dbReference type="InterPro" id="IPR050709">
    <property type="entry name" value="Biotin_Carboxyl_Carrier/Decarb"/>
</dbReference>
<accession>A0A512NGC6</accession>
<name>A0A512NGC6_9HYPH</name>
<dbReference type="EMBL" id="BKAJ01000091">
    <property type="protein sequence ID" value="GEP57998.1"/>
    <property type="molecule type" value="Genomic_DNA"/>
</dbReference>
<feature type="domain" description="Lipoyl-binding" evidence="2">
    <location>
        <begin position="1"/>
        <end position="72"/>
    </location>
</feature>
<dbReference type="Pfam" id="PF00364">
    <property type="entry name" value="Biotin_lipoyl"/>
    <property type="match status" value="1"/>
</dbReference>
<dbReference type="PANTHER" id="PTHR45266:SF3">
    <property type="entry name" value="OXALOACETATE DECARBOXYLASE ALPHA CHAIN"/>
    <property type="match status" value="1"/>
</dbReference>
<protein>
    <submittedName>
        <fullName evidence="3">Acetyl-CoA carboxylase biotin carboxyl carrier protein subunit</fullName>
    </submittedName>
</protein>
<comment type="caution">
    <text evidence="3">The sequence shown here is derived from an EMBL/GenBank/DDBJ whole genome shotgun (WGS) entry which is preliminary data.</text>
</comment>
<dbReference type="NCBIfam" id="NF004547">
    <property type="entry name" value="PRK05889.1"/>
    <property type="match status" value="1"/>
</dbReference>
<dbReference type="RefSeq" id="WP_147152810.1">
    <property type="nucleotide sequence ID" value="NZ_BKAJ01000091.1"/>
</dbReference>
<reference evidence="3 4" key="1">
    <citation type="submission" date="2019-07" db="EMBL/GenBank/DDBJ databases">
        <title>Whole genome shotgun sequence of Reyranella soli NBRC 108950.</title>
        <authorList>
            <person name="Hosoyama A."/>
            <person name="Uohara A."/>
            <person name="Ohji S."/>
            <person name="Ichikawa N."/>
        </authorList>
    </citation>
    <scope>NUCLEOTIDE SEQUENCE [LARGE SCALE GENOMIC DNA]</scope>
    <source>
        <strain evidence="3 4">NBRC 108950</strain>
    </source>
</reference>
<dbReference type="PROSITE" id="PS50968">
    <property type="entry name" value="BIOTINYL_LIPOYL"/>
    <property type="match status" value="1"/>
</dbReference>
<dbReference type="Proteomes" id="UP000321058">
    <property type="component" value="Unassembled WGS sequence"/>
</dbReference>
<proteinExistence type="predicted"/>
<dbReference type="AlphaFoldDB" id="A0A512NGC6"/>
<evidence type="ECO:0000313" key="3">
    <source>
        <dbReference type="EMBL" id="GEP57998.1"/>
    </source>
</evidence>
<evidence type="ECO:0000259" key="2">
    <source>
        <dbReference type="PROSITE" id="PS50968"/>
    </source>
</evidence>
<gene>
    <name evidence="3" type="ORF">RSO01_51640</name>
</gene>
<dbReference type="OrthoDB" id="163546at2"/>
<dbReference type="InterPro" id="IPR000089">
    <property type="entry name" value="Biotin_lipoyl"/>
</dbReference>
<dbReference type="Gene3D" id="2.40.50.100">
    <property type="match status" value="1"/>
</dbReference>
<evidence type="ECO:0000256" key="1">
    <source>
        <dbReference type="ARBA" id="ARBA00023267"/>
    </source>
</evidence>
<organism evidence="3 4">
    <name type="scientific">Reyranella soli</name>
    <dbReference type="NCBI Taxonomy" id="1230389"/>
    <lineage>
        <taxon>Bacteria</taxon>
        <taxon>Pseudomonadati</taxon>
        <taxon>Pseudomonadota</taxon>
        <taxon>Alphaproteobacteria</taxon>
        <taxon>Hyphomicrobiales</taxon>
        <taxon>Reyranellaceae</taxon>
        <taxon>Reyranella</taxon>
    </lineage>
</organism>
<sequence>MNTVTIKSEIAGTVWKIEAKPGDAVETDDTLLILESMKMEIPVLAPRRGSVAEFRVSEGEPVTEGQVLALFTAG</sequence>